<keyword evidence="1" id="KW-0472">Membrane</keyword>
<reference evidence="3" key="1">
    <citation type="submission" date="2016-10" db="EMBL/GenBank/DDBJ databases">
        <authorList>
            <person name="Varghese N."/>
            <person name="Submissions S."/>
        </authorList>
    </citation>
    <scope>NUCLEOTIDE SEQUENCE [LARGE SCALE GENOMIC DNA]</scope>
    <source>
        <strain evidence="3">DSM 18733</strain>
    </source>
</reference>
<sequence length="81" mass="7860">MKNLFDFNELSDLSQEESVQISGGGNAKACADSMLSGGMNGAGIGAMFGALGGPGGALIGAGIGSLVGGALVARYYSVCQA</sequence>
<keyword evidence="1" id="KW-1133">Transmembrane helix</keyword>
<dbReference type="STRING" id="407022.SAMN05661044_00382"/>
<protein>
    <submittedName>
        <fullName evidence="2">Uncharacterized protein</fullName>
    </submittedName>
</protein>
<dbReference type="RefSeq" id="WP_093317564.1">
    <property type="nucleotide sequence ID" value="NZ_FOAF01000001.1"/>
</dbReference>
<dbReference type="AlphaFoldDB" id="A0A1H7HJ81"/>
<evidence type="ECO:0000313" key="3">
    <source>
        <dbReference type="Proteomes" id="UP000199421"/>
    </source>
</evidence>
<gene>
    <name evidence="2" type="ORF">SAMN05661044_00382</name>
</gene>
<dbReference type="EMBL" id="FOAF01000001">
    <property type="protein sequence ID" value="SEK49697.1"/>
    <property type="molecule type" value="Genomic_DNA"/>
</dbReference>
<keyword evidence="3" id="KW-1185">Reference proteome</keyword>
<keyword evidence="1" id="KW-0812">Transmembrane</keyword>
<name>A0A1H7HJ81_OLID1</name>
<proteinExistence type="predicted"/>
<evidence type="ECO:0000313" key="2">
    <source>
        <dbReference type="EMBL" id="SEK49697.1"/>
    </source>
</evidence>
<feature type="transmembrane region" description="Helical" evidence="1">
    <location>
        <begin position="57"/>
        <end position="76"/>
    </location>
</feature>
<evidence type="ECO:0000256" key="1">
    <source>
        <dbReference type="SAM" id="Phobius"/>
    </source>
</evidence>
<organism evidence="2 3">
    <name type="scientific">Olivibacter domesticus</name>
    <name type="common">Pseudosphingobacterium domesticum</name>
    <dbReference type="NCBI Taxonomy" id="407022"/>
    <lineage>
        <taxon>Bacteria</taxon>
        <taxon>Pseudomonadati</taxon>
        <taxon>Bacteroidota</taxon>
        <taxon>Sphingobacteriia</taxon>
        <taxon>Sphingobacteriales</taxon>
        <taxon>Sphingobacteriaceae</taxon>
        <taxon>Olivibacter</taxon>
    </lineage>
</organism>
<accession>A0A1H7HJ81</accession>
<dbReference type="Proteomes" id="UP000199421">
    <property type="component" value="Unassembled WGS sequence"/>
</dbReference>